<dbReference type="STRING" id="37692.ATP_00318"/>
<protein>
    <submittedName>
        <fullName evidence="7">Channel protein, hemolysin III family</fullName>
    </submittedName>
</protein>
<dbReference type="GO" id="GO:0046872">
    <property type="term" value="F:metal ion binding"/>
    <property type="evidence" value="ECO:0007669"/>
    <property type="project" value="UniProtKB-KW"/>
</dbReference>
<organism evidence="8">
    <name type="scientific">Phytoplasma mali (strain AT)</name>
    <dbReference type="NCBI Taxonomy" id="482235"/>
    <lineage>
        <taxon>Bacteria</taxon>
        <taxon>Bacillati</taxon>
        <taxon>Mycoplasmatota</taxon>
        <taxon>Mollicutes</taxon>
        <taxon>Acholeplasmatales</taxon>
        <taxon>Acholeplasmataceae</taxon>
        <taxon>Candidatus Phytoplasma</taxon>
        <taxon>16SrX (Apple proliferation group)</taxon>
    </lineage>
</organism>
<evidence type="ECO:0000256" key="2">
    <source>
        <dbReference type="ARBA" id="ARBA00022692"/>
    </source>
</evidence>
<feature type="transmembrane region" description="Helical" evidence="6">
    <location>
        <begin position="91"/>
        <end position="109"/>
    </location>
</feature>
<dbReference type="HOGENOM" id="CLU_051078_1_0_14"/>
<dbReference type="eggNOG" id="COG1272">
    <property type="taxonomic scope" value="Bacteria"/>
</dbReference>
<proteinExistence type="predicted"/>
<evidence type="ECO:0000256" key="4">
    <source>
        <dbReference type="ARBA" id="ARBA00023136"/>
    </source>
</evidence>
<dbReference type="EMBL" id="CU469464">
    <property type="protein sequence ID" value="CAP18505.1"/>
    <property type="molecule type" value="Genomic_DNA"/>
</dbReference>
<dbReference type="InterPro" id="IPR004254">
    <property type="entry name" value="AdipoR/HlyIII-related"/>
</dbReference>
<dbReference type="PANTHER" id="PTHR20855:SF3">
    <property type="entry name" value="LD03007P"/>
    <property type="match status" value="1"/>
</dbReference>
<feature type="transmembrane region" description="Helical" evidence="6">
    <location>
        <begin position="57"/>
        <end position="79"/>
    </location>
</feature>
<feature type="transmembrane region" description="Helical" evidence="6">
    <location>
        <begin position="186"/>
        <end position="204"/>
    </location>
</feature>
<dbReference type="GO" id="GO:0016020">
    <property type="term" value="C:membrane"/>
    <property type="evidence" value="ECO:0007669"/>
    <property type="project" value="UniProtKB-SubCell"/>
</dbReference>
<comment type="subcellular location">
    <subcellularLocation>
        <location evidence="1">Membrane</location>
        <topology evidence="1">Multi-pass membrane protein</topology>
    </subcellularLocation>
</comment>
<feature type="transmembrane region" description="Helical" evidence="6">
    <location>
        <begin position="21"/>
        <end position="45"/>
    </location>
</feature>
<evidence type="ECO:0000256" key="6">
    <source>
        <dbReference type="SAM" id="Phobius"/>
    </source>
</evidence>
<sequence>MTKRKKENSSQTLGEEIANSISHGLMVPFGIIMLILISSYIYYIWPKLTEIPFFNKVFSIFYPFSIIFLYLTSTLYHSLSFTKAKKIFKKFDHIGIYLLIFGTFTPFLLLSSELNKPLFSEYIITKGLFFFVFQFIITIIGIILKWFWIYKWNKIHICLFLLLGWSSLFIFPYLYKTGNDDYNLVFYLLLSGGFFYSSGVYFYIKDYKKYYHFIWHLFVLSGTICHFIAIMFFLHFISKS</sequence>
<dbReference type="AlphaFoldDB" id="B3QZW8"/>
<feature type="binding site" evidence="5">
    <location>
        <position position="212"/>
    </location>
    <ligand>
        <name>Zn(2+)</name>
        <dbReference type="ChEBI" id="CHEBI:29105"/>
    </ligand>
</feature>
<dbReference type="KEGG" id="pml:ATP_00318"/>
<feature type="transmembrane region" description="Helical" evidence="6">
    <location>
        <begin position="155"/>
        <end position="174"/>
    </location>
</feature>
<feature type="transmembrane region" description="Helical" evidence="6">
    <location>
        <begin position="213"/>
        <end position="237"/>
    </location>
</feature>
<keyword evidence="5" id="KW-0862">Zinc</keyword>
<evidence type="ECO:0000256" key="1">
    <source>
        <dbReference type="ARBA" id="ARBA00004141"/>
    </source>
</evidence>
<name>B3QZW8_PHYMT</name>
<accession>B3QZW8</accession>
<feature type="binding site" evidence="5">
    <location>
        <position position="216"/>
    </location>
    <ligand>
        <name>Zn(2+)</name>
        <dbReference type="ChEBI" id="CHEBI:29105"/>
    </ligand>
</feature>
<evidence type="ECO:0000256" key="5">
    <source>
        <dbReference type="PIRSR" id="PIRSR604254-1"/>
    </source>
</evidence>
<keyword evidence="5" id="KW-0479">Metal-binding</keyword>
<dbReference type="Pfam" id="PF03006">
    <property type="entry name" value="HlyIII"/>
    <property type="match status" value="1"/>
</dbReference>
<feature type="binding site" evidence="5">
    <location>
        <position position="77"/>
    </location>
    <ligand>
        <name>Zn(2+)</name>
        <dbReference type="ChEBI" id="CHEBI:29105"/>
    </ligand>
</feature>
<keyword evidence="3 6" id="KW-1133">Transmembrane helix</keyword>
<dbReference type="Proteomes" id="UP000002020">
    <property type="component" value="Chromosome"/>
</dbReference>
<feature type="transmembrane region" description="Helical" evidence="6">
    <location>
        <begin position="129"/>
        <end position="148"/>
    </location>
</feature>
<dbReference type="PANTHER" id="PTHR20855">
    <property type="entry name" value="ADIPOR/PROGESTIN RECEPTOR-RELATED"/>
    <property type="match status" value="1"/>
</dbReference>
<keyword evidence="2 6" id="KW-0812">Transmembrane</keyword>
<evidence type="ECO:0000256" key="3">
    <source>
        <dbReference type="ARBA" id="ARBA00022989"/>
    </source>
</evidence>
<reference evidence="7 8" key="1">
    <citation type="journal article" date="2008" name="BMC Genomics">
        <title>The linear chromosome of the plant-pathogenic mycoplasma 'Candidatus Phytoplasma mali'.</title>
        <authorList>
            <person name="Kube M."/>
            <person name="Schneider B."/>
            <person name="Kuhl H."/>
            <person name="Dandekar T."/>
            <person name="Heitmann K."/>
            <person name="Migdoll A.M."/>
            <person name="Reinhardt R."/>
            <person name="Seemueller E."/>
        </authorList>
    </citation>
    <scope>NUCLEOTIDE SEQUENCE [LARGE SCALE GENOMIC DNA]</scope>
    <source>
        <strain evidence="7 8">AT</strain>
    </source>
</reference>
<keyword evidence="8" id="KW-1185">Reference proteome</keyword>
<evidence type="ECO:0000313" key="7">
    <source>
        <dbReference type="EMBL" id="CAP18505.1"/>
    </source>
</evidence>
<keyword evidence="4 6" id="KW-0472">Membrane</keyword>
<evidence type="ECO:0000313" key="8">
    <source>
        <dbReference type="Proteomes" id="UP000002020"/>
    </source>
</evidence>
<gene>
    <name evidence="7" type="ordered locus">ATP_00318</name>
</gene>